<dbReference type="Proteomes" id="UP000821845">
    <property type="component" value="Chromosome 7"/>
</dbReference>
<evidence type="ECO:0000313" key="2">
    <source>
        <dbReference type="Proteomes" id="UP000821845"/>
    </source>
</evidence>
<comment type="caution">
    <text evidence="1">The sequence shown here is derived from an EMBL/GenBank/DDBJ whole genome shotgun (WGS) entry which is preliminary data.</text>
</comment>
<dbReference type="EMBL" id="CM023487">
    <property type="protein sequence ID" value="KAH6926853.1"/>
    <property type="molecule type" value="Genomic_DNA"/>
</dbReference>
<name>A0ACB7RZK9_HYAAI</name>
<protein>
    <submittedName>
        <fullName evidence="1">Uncharacterized protein</fullName>
    </submittedName>
</protein>
<evidence type="ECO:0000313" key="1">
    <source>
        <dbReference type="EMBL" id="KAH6926853.1"/>
    </source>
</evidence>
<keyword evidence="2" id="KW-1185">Reference proteome</keyword>
<accession>A0ACB7RZK9</accession>
<reference evidence="1" key="1">
    <citation type="submission" date="2020-05" db="EMBL/GenBank/DDBJ databases">
        <title>Large-scale comparative analyses of tick genomes elucidate their genetic diversity and vector capacities.</title>
        <authorList>
            <person name="Jia N."/>
            <person name="Wang J."/>
            <person name="Shi W."/>
            <person name="Du L."/>
            <person name="Sun Y."/>
            <person name="Zhan W."/>
            <person name="Jiang J."/>
            <person name="Wang Q."/>
            <person name="Zhang B."/>
            <person name="Ji P."/>
            <person name="Sakyi L.B."/>
            <person name="Cui X."/>
            <person name="Yuan T."/>
            <person name="Jiang B."/>
            <person name="Yang W."/>
            <person name="Lam T.T.-Y."/>
            <person name="Chang Q."/>
            <person name="Ding S."/>
            <person name="Wang X."/>
            <person name="Zhu J."/>
            <person name="Ruan X."/>
            <person name="Zhao L."/>
            <person name="Wei J."/>
            <person name="Que T."/>
            <person name="Du C."/>
            <person name="Cheng J."/>
            <person name="Dai P."/>
            <person name="Han X."/>
            <person name="Huang E."/>
            <person name="Gao Y."/>
            <person name="Liu J."/>
            <person name="Shao H."/>
            <person name="Ye R."/>
            <person name="Li L."/>
            <person name="Wei W."/>
            <person name="Wang X."/>
            <person name="Wang C."/>
            <person name="Yang T."/>
            <person name="Huo Q."/>
            <person name="Li W."/>
            <person name="Guo W."/>
            <person name="Chen H."/>
            <person name="Zhou L."/>
            <person name="Ni X."/>
            <person name="Tian J."/>
            <person name="Zhou Y."/>
            <person name="Sheng Y."/>
            <person name="Liu T."/>
            <person name="Pan Y."/>
            <person name="Xia L."/>
            <person name="Li J."/>
            <person name="Zhao F."/>
            <person name="Cao W."/>
        </authorList>
    </citation>
    <scope>NUCLEOTIDE SEQUENCE</scope>
    <source>
        <strain evidence="1">Hyas-2018</strain>
    </source>
</reference>
<gene>
    <name evidence="1" type="ORF">HPB50_022579</name>
</gene>
<organism evidence="1 2">
    <name type="scientific">Hyalomma asiaticum</name>
    <name type="common">Tick</name>
    <dbReference type="NCBI Taxonomy" id="266040"/>
    <lineage>
        <taxon>Eukaryota</taxon>
        <taxon>Metazoa</taxon>
        <taxon>Ecdysozoa</taxon>
        <taxon>Arthropoda</taxon>
        <taxon>Chelicerata</taxon>
        <taxon>Arachnida</taxon>
        <taxon>Acari</taxon>
        <taxon>Parasitiformes</taxon>
        <taxon>Ixodida</taxon>
        <taxon>Ixodoidea</taxon>
        <taxon>Ixodidae</taxon>
        <taxon>Hyalomminae</taxon>
        <taxon>Hyalomma</taxon>
    </lineage>
</organism>
<sequence length="442" mass="47851">MSTSSGDDDFSSAASLSAGDVSDGCDCDDCFLGISDMMSSVLRNVPMRKLFLRSGVRRFEECVGIAFPREKRRQEGKKCRRSLMSCCASCREPFSARACFGRLMDWVMRRYESACLAAKKATTSPAAWAACVLQENAAVCPSVTILSPKSFASSSWITNPSFCGTCVEDVSSVPHPPPTKIASPDSSERVPQAPPRLADDVPTLPQKGPSFLDRLVLLPPPLPAKVATEPPPPCPRLGPWSPPPFASFASDPGPPDLDLLKMSLREYKKALAASRKSSSGGERTTPMTGYEMYRLSLLKQLAGAEYADASSDDLSSDWEEPDDAHKVKKSFLSRRAAPVPPRGAYRYRNRIVMAIDRNVLPPFCACPNVLTMRGRHVSHLMPGVVVISCGPSQVVSLEDEDRKNVSADISFDAAAAPCIDEPASSLKNTHLSASSRRLCSLL</sequence>
<proteinExistence type="predicted"/>